<dbReference type="EMBL" id="CP053562">
    <property type="protein sequence ID" value="QPZ89969.1"/>
    <property type="molecule type" value="Genomic_DNA"/>
</dbReference>
<keyword evidence="2" id="KW-0238">DNA-binding</keyword>
<accession>A0ABX6YRJ9</accession>
<evidence type="ECO:0000313" key="2">
    <source>
        <dbReference type="EMBL" id="QPZ89969.1"/>
    </source>
</evidence>
<organism evidence="2 3">
    <name type="scientific">Thioclava electrotropha</name>
    <dbReference type="NCBI Taxonomy" id="1549850"/>
    <lineage>
        <taxon>Bacteria</taxon>
        <taxon>Pseudomonadati</taxon>
        <taxon>Pseudomonadota</taxon>
        <taxon>Alphaproteobacteria</taxon>
        <taxon>Rhodobacterales</taxon>
        <taxon>Paracoccaceae</taxon>
        <taxon>Thioclava</taxon>
    </lineage>
</organism>
<reference evidence="2 3" key="1">
    <citation type="submission" date="2020-05" db="EMBL/GenBank/DDBJ databases">
        <title>Thioclava electrotropha strain Elox9 finished genome.</title>
        <authorList>
            <person name="Rowe A.R."/>
            <person name="Wilbanks E.G."/>
        </authorList>
    </citation>
    <scope>NUCLEOTIDE SEQUENCE [LARGE SCALE GENOMIC DNA]</scope>
    <source>
        <strain evidence="2 3">Elox9</strain>
    </source>
</reference>
<dbReference type="Proteomes" id="UP000192422">
    <property type="component" value="Chromosome"/>
</dbReference>
<dbReference type="SUPFAM" id="SSF47598">
    <property type="entry name" value="Ribbon-helix-helix"/>
    <property type="match status" value="1"/>
</dbReference>
<evidence type="ECO:0000313" key="3">
    <source>
        <dbReference type="Proteomes" id="UP000192422"/>
    </source>
</evidence>
<dbReference type="InterPro" id="IPR010985">
    <property type="entry name" value="Ribbon_hlx_hlx"/>
</dbReference>
<name>A0ABX6YRJ9_9RHOB</name>
<dbReference type="Gene3D" id="1.10.1220.10">
    <property type="entry name" value="Met repressor-like"/>
    <property type="match status" value="1"/>
</dbReference>
<proteinExistence type="predicted"/>
<dbReference type="GO" id="GO:0003677">
    <property type="term" value="F:DNA binding"/>
    <property type="evidence" value="ECO:0007669"/>
    <property type="project" value="UniProtKB-KW"/>
</dbReference>
<dbReference type="RefSeq" id="WP_165756967.1">
    <property type="nucleotide sequence ID" value="NZ_CP053562.1"/>
</dbReference>
<dbReference type="Pfam" id="PF03869">
    <property type="entry name" value="Arc"/>
    <property type="match status" value="1"/>
</dbReference>
<evidence type="ECO:0000259" key="1">
    <source>
        <dbReference type="Pfam" id="PF03869"/>
    </source>
</evidence>
<feature type="domain" description="Arc-like DNA binding" evidence="1">
    <location>
        <begin position="9"/>
        <end position="46"/>
    </location>
</feature>
<sequence>MAQEKDTTVKFMLRLPDGWRSSLKAAAAQNGRSLNSEILQRLKPSVELTEAAESAA</sequence>
<gene>
    <name evidence="2" type="ORF">AKL02_003050</name>
</gene>
<dbReference type="InterPro" id="IPR013321">
    <property type="entry name" value="Arc_rbn_hlx_hlx"/>
</dbReference>
<protein>
    <submittedName>
        <fullName evidence="2">Arc family DNA-binding protein</fullName>
    </submittedName>
</protein>
<dbReference type="InterPro" id="IPR005569">
    <property type="entry name" value="Arc_DNA-bd_dom"/>
</dbReference>
<keyword evidence="3" id="KW-1185">Reference proteome</keyword>